<dbReference type="PANTHER" id="PTHR22603">
    <property type="entry name" value="CHOLINE/ETHANOALAMINE KINASE"/>
    <property type="match status" value="1"/>
</dbReference>
<feature type="region of interest" description="Disordered" evidence="6">
    <location>
        <begin position="1"/>
        <end position="36"/>
    </location>
</feature>
<feature type="compositionally biased region" description="Basic and acidic residues" evidence="6">
    <location>
        <begin position="14"/>
        <end position="36"/>
    </location>
</feature>
<keyword evidence="1" id="KW-0594">Phospholipid biosynthesis</keyword>
<name>A0ABV0YIQ7_9TELE</name>
<dbReference type="Proteomes" id="UP001469553">
    <property type="component" value="Unassembled WGS sequence"/>
</dbReference>
<dbReference type="GO" id="GO:0016301">
    <property type="term" value="F:kinase activity"/>
    <property type="evidence" value="ECO:0007669"/>
    <property type="project" value="UniProtKB-KW"/>
</dbReference>
<evidence type="ECO:0000313" key="8">
    <source>
        <dbReference type="Proteomes" id="UP001469553"/>
    </source>
</evidence>
<comment type="caution">
    <text evidence="7">The sequence shown here is derived from an EMBL/GenBank/DDBJ whole genome shotgun (WGS) entry which is preliminary data.</text>
</comment>
<evidence type="ECO:0000256" key="4">
    <source>
        <dbReference type="ARBA" id="ARBA00038211"/>
    </source>
</evidence>
<proteinExistence type="inferred from homology"/>
<reference evidence="7 8" key="1">
    <citation type="submission" date="2021-06" db="EMBL/GenBank/DDBJ databases">
        <authorList>
            <person name="Palmer J.M."/>
        </authorList>
    </citation>
    <scope>NUCLEOTIDE SEQUENCE [LARGE SCALE GENOMIC DNA]</scope>
    <source>
        <strain evidence="7 8">AS_MEX2019</strain>
        <tissue evidence="7">Muscle</tissue>
    </source>
</reference>
<dbReference type="InterPro" id="IPR011009">
    <property type="entry name" value="Kinase-like_dom_sf"/>
</dbReference>
<keyword evidence="1" id="KW-0443">Lipid metabolism</keyword>
<keyword evidence="7" id="KW-0418">Kinase</keyword>
<evidence type="ECO:0000256" key="6">
    <source>
        <dbReference type="SAM" id="MobiDB-lite"/>
    </source>
</evidence>
<keyword evidence="7" id="KW-0808">Transferase</keyword>
<comment type="similarity">
    <text evidence="4">Belongs to the choline/ethanolamine kinase family.</text>
</comment>
<organism evidence="7 8">
    <name type="scientific">Ameca splendens</name>
    <dbReference type="NCBI Taxonomy" id="208324"/>
    <lineage>
        <taxon>Eukaryota</taxon>
        <taxon>Metazoa</taxon>
        <taxon>Chordata</taxon>
        <taxon>Craniata</taxon>
        <taxon>Vertebrata</taxon>
        <taxon>Euteleostomi</taxon>
        <taxon>Actinopterygii</taxon>
        <taxon>Neopterygii</taxon>
        <taxon>Teleostei</taxon>
        <taxon>Neoteleostei</taxon>
        <taxon>Acanthomorphata</taxon>
        <taxon>Ovalentaria</taxon>
        <taxon>Atherinomorphae</taxon>
        <taxon>Cyprinodontiformes</taxon>
        <taxon>Goodeidae</taxon>
        <taxon>Ameca</taxon>
    </lineage>
</organism>
<sequence length="114" mass="13130">MQESEGGCSSCMVQRERERERESTVEVRDGRGEKENSVALREVPSYETLMAEMESLKIHLSQTDSPTVLCHNDLLTKNIIYNSFEGTVKFIDYEYADYNYQAFDIGNHFNEFAG</sequence>
<evidence type="ECO:0000256" key="5">
    <source>
        <dbReference type="ARBA" id="ARBA00038874"/>
    </source>
</evidence>
<evidence type="ECO:0000313" key="7">
    <source>
        <dbReference type="EMBL" id="MEQ2293602.1"/>
    </source>
</evidence>
<keyword evidence="1" id="KW-0444">Lipid biosynthesis</keyword>
<comment type="pathway">
    <text evidence="3">Phospholipid metabolism; phosphatidylethanolamine biosynthesis; phosphatidylethanolamine from ethanolamine: step 1/3.</text>
</comment>
<evidence type="ECO:0000256" key="2">
    <source>
        <dbReference type="ARBA" id="ARBA00023264"/>
    </source>
</evidence>
<dbReference type="SUPFAM" id="SSF56112">
    <property type="entry name" value="Protein kinase-like (PK-like)"/>
    <property type="match status" value="1"/>
</dbReference>
<evidence type="ECO:0000256" key="3">
    <source>
        <dbReference type="ARBA" id="ARBA00037883"/>
    </source>
</evidence>
<dbReference type="PANTHER" id="PTHR22603:SF68">
    <property type="entry name" value="ETHANOLAMINE KINASE 1"/>
    <property type="match status" value="1"/>
</dbReference>
<accession>A0ABV0YIQ7</accession>
<dbReference type="EC" id="2.7.1.82" evidence="5"/>
<keyword evidence="2" id="KW-1208">Phospholipid metabolism</keyword>
<dbReference type="EMBL" id="JAHRIP010033415">
    <property type="protein sequence ID" value="MEQ2293602.1"/>
    <property type="molecule type" value="Genomic_DNA"/>
</dbReference>
<protein>
    <recommendedName>
        <fullName evidence="5">ethanolamine kinase</fullName>
        <ecNumber evidence="5">2.7.1.82</ecNumber>
    </recommendedName>
</protein>
<dbReference type="Pfam" id="PF01633">
    <property type="entry name" value="Choline_kinase"/>
    <property type="match status" value="1"/>
</dbReference>
<evidence type="ECO:0000256" key="1">
    <source>
        <dbReference type="ARBA" id="ARBA00023209"/>
    </source>
</evidence>
<feature type="non-terminal residue" evidence="7">
    <location>
        <position position="114"/>
    </location>
</feature>
<gene>
    <name evidence="7" type="primary">ETNK2</name>
    <name evidence="7" type="ORF">AMECASPLE_035268</name>
</gene>
<keyword evidence="8" id="KW-1185">Reference proteome</keyword>
<dbReference type="Gene3D" id="3.90.1200.10">
    <property type="match status" value="1"/>
</dbReference>